<dbReference type="InterPro" id="IPR002052">
    <property type="entry name" value="DNA_methylase_N6_adenine_CS"/>
</dbReference>
<evidence type="ECO:0000256" key="2">
    <source>
        <dbReference type="ARBA" id="ARBA00022552"/>
    </source>
</evidence>
<dbReference type="RefSeq" id="WP_262566628.1">
    <property type="nucleotide sequence ID" value="NZ_JAPFCC010000001.1"/>
</dbReference>
<sequence>MGSDSLANTSQLVMRNAQWLESNNMLLVGMPADNLARLLLEEKVATRVSGLTRDYAVYRRLKPSWERNDRLRLEFAPVVSETKQRFDGVIIFLQKSKPLMDYWLEMLLPLLTEDGCVWLVGENGEGIKSWRKRLKNTFESVKNLDNARHCGLLEGASPQQTKEFDWQKAFTEFEVPVAGRHLTIQSLPGVFSHGRLDVGTEVLLDTFDKVPAGEVLDFGCGAGVISAALAGLGADNDLTLIDCDALALASSERTLKQLGVKRFKTVASDGLSEVQGSFDLIVSNPPFHQGVKTHYAVTEQFLAEAARRLNKGGELRIVANSFLRYEPIIVKAFGHCKTLVTRNGFSVYQAIRH</sequence>
<gene>
    <name evidence="6" type="primary">rsmC</name>
    <name evidence="9" type="ORF">NX722_02765</name>
</gene>
<accession>A0ABT3MQD3</accession>
<dbReference type="PANTHER" id="PTHR47816">
    <property type="entry name" value="RIBOSOMAL RNA SMALL SUBUNIT METHYLTRANSFERASE C"/>
    <property type="match status" value="1"/>
</dbReference>
<evidence type="ECO:0000256" key="5">
    <source>
        <dbReference type="ARBA" id="ARBA00022691"/>
    </source>
</evidence>
<dbReference type="EMBL" id="JAPFCC010000001">
    <property type="protein sequence ID" value="MCW7551584.1"/>
    <property type="molecule type" value="Genomic_DNA"/>
</dbReference>
<dbReference type="InterPro" id="IPR013675">
    <property type="entry name" value="Mtase_sm_N"/>
</dbReference>
<keyword evidence="4 6" id="KW-0808">Transferase</keyword>
<dbReference type="PROSITE" id="PS00092">
    <property type="entry name" value="N6_MTASE"/>
    <property type="match status" value="1"/>
</dbReference>
<dbReference type="SUPFAM" id="SSF53335">
    <property type="entry name" value="S-adenosyl-L-methionine-dependent methyltransferases"/>
    <property type="match status" value="1"/>
</dbReference>
<dbReference type="PANTHER" id="PTHR47816:SF4">
    <property type="entry name" value="RIBOSOMAL RNA SMALL SUBUNIT METHYLTRANSFERASE C"/>
    <property type="match status" value="1"/>
</dbReference>
<dbReference type="InterPro" id="IPR023543">
    <property type="entry name" value="rRNA_ssu_MeTfrase_C"/>
</dbReference>
<dbReference type="CDD" id="cd02440">
    <property type="entry name" value="AdoMet_MTases"/>
    <property type="match status" value="1"/>
</dbReference>
<evidence type="ECO:0000313" key="10">
    <source>
        <dbReference type="Proteomes" id="UP001209854"/>
    </source>
</evidence>
<name>A0ABT3MQD3_9GAMM</name>
<evidence type="ECO:0000256" key="6">
    <source>
        <dbReference type="HAMAP-Rule" id="MF_01862"/>
    </source>
</evidence>
<reference evidence="9 10" key="1">
    <citation type="submission" date="2022-10" db="EMBL/GenBank/DDBJ databases">
        <title>High-quality genome sequences of two octocoral-associated bacteria, Endozoicomonas euniceicola EF212 and Endozoicomonas gorgoniicola PS125.</title>
        <authorList>
            <person name="Chiou Y.-J."/>
            <person name="Chen Y.-H."/>
        </authorList>
    </citation>
    <scope>NUCLEOTIDE SEQUENCE [LARGE SCALE GENOMIC DNA]</scope>
    <source>
        <strain evidence="9 10">PS125</strain>
    </source>
</reference>
<comment type="subunit">
    <text evidence="6">Monomer.</text>
</comment>
<comment type="caution">
    <text evidence="9">The sequence shown here is derived from an EMBL/GenBank/DDBJ whole genome shotgun (WGS) entry which is preliminary data.</text>
</comment>
<comment type="catalytic activity">
    <reaction evidence="6">
        <text>guanosine(1207) in 16S rRNA + S-adenosyl-L-methionine = N(2)-methylguanosine(1207) in 16S rRNA + S-adenosyl-L-homocysteine + H(+)</text>
        <dbReference type="Rhea" id="RHEA:42736"/>
        <dbReference type="Rhea" id="RHEA-COMP:10213"/>
        <dbReference type="Rhea" id="RHEA-COMP:10214"/>
        <dbReference type="ChEBI" id="CHEBI:15378"/>
        <dbReference type="ChEBI" id="CHEBI:57856"/>
        <dbReference type="ChEBI" id="CHEBI:59789"/>
        <dbReference type="ChEBI" id="CHEBI:74269"/>
        <dbReference type="ChEBI" id="CHEBI:74481"/>
        <dbReference type="EC" id="2.1.1.172"/>
    </reaction>
</comment>
<dbReference type="InterPro" id="IPR029063">
    <property type="entry name" value="SAM-dependent_MTases_sf"/>
</dbReference>
<dbReference type="GO" id="GO:0032259">
    <property type="term" value="P:methylation"/>
    <property type="evidence" value="ECO:0007669"/>
    <property type="project" value="UniProtKB-KW"/>
</dbReference>
<feature type="domain" description="Methyltransferase small" evidence="7">
    <location>
        <begin position="182"/>
        <end position="349"/>
    </location>
</feature>
<evidence type="ECO:0000256" key="1">
    <source>
        <dbReference type="ARBA" id="ARBA00022490"/>
    </source>
</evidence>
<proteinExistence type="inferred from homology"/>
<feature type="domain" description="Methyltransferase small N-terminal" evidence="8">
    <location>
        <begin position="10"/>
        <end position="171"/>
    </location>
</feature>
<keyword evidence="10" id="KW-1185">Reference proteome</keyword>
<keyword evidence="1 6" id="KW-0963">Cytoplasm</keyword>
<dbReference type="PRINTS" id="PR00507">
    <property type="entry name" value="N12N6MTFRASE"/>
</dbReference>
<keyword evidence="3 6" id="KW-0489">Methyltransferase</keyword>
<dbReference type="Pfam" id="PF08468">
    <property type="entry name" value="MTS_N"/>
    <property type="match status" value="1"/>
</dbReference>
<organism evidence="9 10">
    <name type="scientific">Endozoicomonas gorgoniicola</name>
    <dbReference type="NCBI Taxonomy" id="1234144"/>
    <lineage>
        <taxon>Bacteria</taxon>
        <taxon>Pseudomonadati</taxon>
        <taxon>Pseudomonadota</taxon>
        <taxon>Gammaproteobacteria</taxon>
        <taxon>Oceanospirillales</taxon>
        <taxon>Endozoicomonadaceae</taxon>
        <taxon>Endozoicomonas</taxon>
    </lineage>
</organism>
<evidence type="ECO:0000313" key="9">
    <source>
        <dbReference type="EMBL" id="MCW7551584.1"/>
    </source>
</evidence>
<dbReference type="EC" id="2.1.1.172" evidence="6"/>
<comment type="similarity">
    <text evidence="6">Belongs to the methyltransferase superfamily. RsmC family.</text>
</comment>
<dbReference type="Proteomes" id="UP001209854">
    <property type="component" value="Unassembled WGS sequence"/>
</dbReference>
<comment type="function">
    <text evidence="6">Specifically methylates the guanine in position 1207 of 16S rRNA in the 30S particle.</text>
</comment>
<protein>
    <recommendedName>
        <fullName evidence="6">Ribosomal RNA small subunit methyltransferase C</fullName>
        <ecNumber evidence="6">2.1.1.172</ecNumber>
    </recommendedName>
    <alternativeName>
        <fullName evidence="6">16S rRNA m2G1207 methyltransferase</fullName>
    </alternativeName>
    <alternativeName>
        <fullName evidence="6">rRNA (guanine-N(2)-)-methyltransferase RsmC</fullName>
    </alternativeName>
</protein>
<evidence type="ECO:0000259" key="7">
    <source>
        <dbReference type="Pfam" id="PF05175"/>
    </source>
</evidence>
<dbReference type="Gene3D" id="3.40.50.150">
    <property type="entry name" value="Vaccinia Virus protein VP39"/>
    <property type="match status" value="2"/>
</dbReference>
<evidence type="ECO:0000256" key="4">
    <source>
        <dbReference type="ARBA" id="ARBA00022679"/>
    </source>
</evidence>
<dbReference type="GO" id="GO:0008168">
    <property type="term" value="F:methyltransferase activity"/>
    <property type="evidence" value="ECO:0007669"/>
    <property type="project" value="UniProtKB-KW"/>
</dbReference>
<dbReference type="InterPro" id="IPR046977">
    <property type="entry name" value="RsmC/RlmG"/>
</dbReference>
<keyword evidence="5 6" id="KW-0949">S-adenosyl-L-methionine</keyword>
<dbReference type="HAMAP" id="MF_01862">
    <property type="entry name" value="16SrRNA_methyltr_C"/>
    <property type="match status" value="1"/>
</dbReference>
<evidence type="ECO:0000259" key="8">
    <source>
        <dbReference type="Pfam" id="PF08468"/>
    </source>
</evidence>
<dbReference type="Pfam" id="PF05175">
    <property type="entry name" value="MTS"/>
    <property type="match status" value="1"/>
</dbReference>
<keyword evidence="2 6" id="KW-0698">rRNA processing</keyword>
<evidence type="ECO:0000256" key="3">
    <source>
        <dbReference type="ARBA" id="ARBA00022603"/>
    </source>
</evidence>
<dbReference type="InterPro" id="IPR007848">
    <property type="entry name" value="Small_mtfrase_dom"/>
</dbReference>
<comment type="subcellular location">
    <subcellularLocation>
        <location evidence="6">Cytoplasm</location>
    </subcellularLocation>
</comment>